<dbReference type="Gene3D" id="3.40.50.150">
    <property type="entry name" value="Vaccinia Virus protein VP39"/>
    <property type="match status" value="1"/>
</dbReference>
<dbReference type="GO" id="GO:0032259">
    <property type="term" value="P:methylation"/>
    <property type="evidence" value="ECO:0007669"/>
    <property type="project" value="UniProtKB-KW"/>
</dbReference>
<evidence type="ECO:0000259" key="4">
    <source>
        <dbReference type="Pfam" id="PF05175"/>
    </source>
</evidence>
<accession>A0A8I0G817</accession>
<feature type="domain" description="Methyltransferase small" evidence="4">
    <location>
        <begin position="130"/>
        <end position="218"/>
    </location>
</feature>
<gene>
    <name evidence="5" type="ORF">H8R10_04920</name>
</gene>
<reference evidence="5 6" key="1">
    <citation type="submission" date="2020-08" db="EMBL/GenBank/DDBJ databases">
        <title>Winkia gen. nov., sp. nov., isolated from faeces of the Anser albifrons in China.</title>
        <authorList>
            <person name="Liu Q."/>
        </authorList>
    </citation>
    <scope>NUCLEOTIDE SEQUENCE [LARGE SCALE GENOMIC DNA]</scope>
    <source>
        <strain evidence="5 6">C62</strain>
    </source>
</reference>
<dbReference type="GO" id="GO:0008757">
    <property type="term" value="F:S-adenosylmethionine-dependent methyltransferase activity"/>
    <property type="evidence" value="ECO:0007669"/>
    <property type="project" value="TreeGrafter"/>
</dbReference>
<name>A0A8I0G817_9ACTO</name>
<proteinExistence type="predicted"/>
<dbReference type="GO" id="GO:0008276">
    <property type="term" value="F:protein methyltransferase activity"/>
    <property type="evidence" value="ECO:0007669"/>
    <property type="project" value="TreeGrafter"/>
</dbReference>
<dbReference type="RefSeq" id="WP_191071605.1">
    <property type="nucleotide sequence ID" value="NZ_JACRUO010000001.1"/>
</dbReference>
<dbReference type="AlphaFoldDB" id="A0A8I0G817"/>
<keyword evidence="2 5" id="KW-0808">Transferase</keyword>
<evidence type="ECO:0000256" key="2">
    <source>
        <dbReference type="ARBA" id="ARBA00022679"/>
    </source>
</evidence>
<dbReference type="PANTHER" id="PTHR45875">
    <property type="entry name" value="METHYLTRANSFERASE N6AMT1"/>
    <property type="match status" value="1"/>
</dbReference>
<dbReference type="PANTHER" id="PTHR45875:SF1">
    <property type="entry name" value="METHYLTRANSFERASE N6AMT1"/>
    <property type="match status" value="1"/>
</dbReference>
<dbReference type="EMBL" id="JACRUO010000001">
    <property type="protein sequence ID" value="MBD3689567.1"/>
    <property type="molecule type" value="Genomic_DNA"/>
</dbReference>
<dbReference type="CDD" id="cd02440">
    <property type="entry name" value="AdoMet_MTases"/>
    <property type="match status" value="1"/>
</dbReference>
<keyword evidence="3" id="KW-0949">S-adenosyl-L-methionine</keyword>
<dbReference type="InterPro" id="IPR052190">
    <property type="entry name" value="Euk-Arch_PrmC-MTase"/>
</dbReference>
<protein>
    <submittedName>
        <fullName evidence="5">Methyltransferase</fullName>
    </submittedName>
</protein>
<keyword evidence="6" id="KW-1185">Reference proteome</keyword>
<comment type="caution">
    <text evidence="5">The sequence shown here is derived from an EMBL/GenBank/DDBJ whole genome shotgun (WGS) entry which is preliminary data.</text>
</comment>
<keyword evidence="1 5" id="KW-0489">Methyltransferase</keyword>
<evidence type="ECO:0000256" key="1">
    <source>
        <dbReference type="ARBA" id="ARBA00022603"/>
    </source>
</evidence>
<dbReference type="Pfam" id="PF05175">
    <property type="entry name" value="MTS"/>
    <property type="match status" value="1"/>
</dbReference>
<dbReference type="InterPro" id="IPR007848">
    <property type="entry name" value="Small_mtfrase_dom"/>
</dbReference>
<sequence>MSGRDYARLAEAFRRAGWVPDGGCLALASPGERVRADLDARAHAGVLTRLFELGHDVDAAALREALGEDALAAARAVGVVEDAGAGRVRCPGVIARVGKGPDGLWLMGDRDLATSRGALGGDHVSALTHASLTLHRLLGTTARGRVLDLGCGSGVHALWAARHATHVVATDVSERALAITRANARLNGLDVETRSGSLYEPVAGERFDVVCSNAPFVITPPSAGERLVYRDAGFPGDTFVRDLVRGLADHLNEGGRGYVLANWFITDTDAPSAGVEGWLTDQPVDAWILGRDQMDAASYAAHWVRDAGYEGPHAHERARAWARWLEEQGIAAIGMGIIAVRRVGSARRGAIRTDWAHAGQPLPHPEQIERVWDGIAALSDADDASLDAARPRPIVELKESRVLALGTGRADTHTLVPAPADAALGQVVTNAPALAVLGALDGDLTLRQAAVAVATLMDLDAQAVTDAARDLLREVVARGMYVLD</sequence>
<organism evidence="5 6">
    <name type="scientific">Nanchangia anserum</name>
    <dbReference type="NCBI Taxonomy" id="2692125"/>
    <lineage>
        <taxon>Bacteria</taxon>
        <taxon>Bacillati</taxon>
        <taxon>Actinomycetota</taxon>
        <taxon>Actinomycetes</taxon>
        <taxon>Actinomycetales</taxon>
        <taxon>Actinomycetaceae</taxon>
        <taxon>Nanchangia</taxon>
    </lineage>
</organism>
<dbReference type="SUPFAM" id="SSF53335">
    <property type="entry name" value="S-adenosyl-L-methionine-dependent methyltransferases"/>
    <property type="match status" value="1"/>
</dbReference>
<evidence type="ECO:0000313" key="6">
    <source>
        <dbReference type="Proteomes" id="UP000627538"/>
    </source>
</evidence>
<dbReference type="InterPro" id="IPR029063">
    <property type="entry name" value="SAM-dependent_MTases_sf"/>
</dbReference>
<evidence type="ECO:0000313" key="5">
    <source>
        <dbReference type="EMBL" id="MBD3689567.1"/>
    </source>
</evidence>
<evidence type="ECO:0000256" key="3">
    <source>
        <dbReference type="ARBA" id="ARBA00022691"/>
    </source>
</evidence>
<dbReference type="Proteomes" id="UP000627538">
    <property type="component" value="Unassembled WGS sequence"/>
</dbReference>
<dbReference type="GO" id="GO:0035657">
    <property type="term" value="C:eRF1 methyltransferase complex"/>
    <property type="evidence" value="ECO:0007669"/>
    <property type="project" value="TreeGrafter"/>
</dbReference>